<dbReference type="Proteomes" id="UP000220959">
    <property type="component" value="Unassembled WGS sequence"/>
</dbReference>
<proteinExistence type="predicted"/>
<evidence type="ECO:0000313" key="2">
    <source>
        <dbReference type="Proteomes" id="UP000220959"/>
    </source>
</evidence>
<keyword evidence="2" id="KW-1185">Reference proteome</keyword>
<reference evidence="1 2" key="1">
    <citation type="journal article" date="2017" name="Front. Microbiol.">
        <title>New Insights into the Diversity of the Genus Faecalibacterium.</title>
        <authorList>
            <person name="Benevides L."/>
            <person name="Burman S."/>
            <person name="Martin R."/>
            <person name="Robert V."/>
            <person name="Thomas M."/>
            <person name="Miquel S."/>
            <person name="Chain F."/>
            <person name="Sokol H."/>
            <person name="Bermudez-Humaran L.G."/>
            <person name="Morrison M."/>
            <person name="Langella P."/>
            <person name="Azevedo V.A."/>
            <person name="Chatel J.M."/>
            <person name="Soares S."/>
        </authorList>
    </citation>
    <scope>NUCLEOTIDE SEQUENCE [LARGE SCALE GENOMIC DNA]</scope>
    <source>
        <strain evidence="2">CNCM I-4541</strain>
    </source>
</reference>
<protein>
    <submittedName>
        <fullName evidence="1">Cob(I)yrinic acid a,c-diamide adenosyltransferase</fullName>
    </submittedName>
</protein>
<organism evidence="1 2">
    <name type="scientific">Faecalibacterium langellae</name>
    <dbReference type="NCBI Taxonomy" id="3435293"/>
    <lineage>
        <taxon>Bacteria</taxon>
        <taxon>Bacillati</taxon>
        <taxon>Bacillota</taxon>
        <taxon>Clostridia</taxon>
        <taxon>Eubacteriales</taxon>
        <taxon>Oscillospiraceae</taxon>
        <taxon>Faecalibacterium</taxon>
    </lineage>
</organism>
<sequence>MEQMGLLHLYYGDGKGKTTAAMGLALRALGSGKRVVIIQFLKGGRSGEIPLLEQLGAKVYRGKAGQKFVSQMNEAEKAATRALQDANLAAAMAEPADLLILDEAGSAWELDMVDPELLQRAVRERPAGQECVLTAHAPVQWMLDAADYVTEMKCRRHPYQKGIAARQGIEY</sequence>
<dbReference type="EMBL" id="NMTR01000021">
    <property type="protein sequence ID" value="PDX60825.1"/>
    <property type="molecule type" value="Genomic_DNA"/>
</dbReference>
<gene>
    <name evidence="1" type="ORF">CGS49_12740</name>
</gene>
<accession>A0ACC9CYG1</accession>
<evidence type="ECO:0000313" key="1">
    <source>
        <dbReference type="EMBL" id="PDX60825.1"/>
    </source>
</evidence>
<comment type="caution">
    <text evidence="1">The sequence shown here is derived from an EMBL/GenBank/DDBJ whole genome shotgun (WGS) entry which is preliminary data.</text>
</comment>
<name>A0ACC9CYG1_9FIRM</name>